<dbReference type="Gene3D" id="3.90.1750.20">
    <property type="entry name" value="Putative Large Serine Recombinase, Chain B, Domain 2"/>
    <property type="match status" value="1"/>
</dbReference>
<dbReference type="InterPro" id="IPR050639">
    <property type="entry name" value="SSR_resolvase"/>
</dbReference>
<dbReference type="InterPro" id="IPR038109">
    <property type="entry name" value="DNA_bind_recomb_sf"/>
</dbReference>
<evidence type="ECO:0000313" key="5">
    <source>
        <dbReference type="EMBL" id="RHE99499.1"/>
    </source>
</evidence>
<dbReference type="Proteomes" id="UP000286220">
    <property type="component" value="Unassembled WGS sequence"/>
</dbReference>
<dbReference type="AlphaFoldDB" id="A0A415I5U8"/>
<dbReference type="GO" id="GO:0000150">
    <property type="term" value="F:DNA strand exchange activity"/>
    <property type="evidence" value="ECO:0007669"/>
    <property type="project" value="InterPro"/>
</dbReference>
<dbReference type="EMBL" id="QSFZ01000001">
    <property type="protein sequence ID" value="RHA94670.1"/>
    <property type="molecule type" value="Genomic_DNA"/>
</dbReference>
<evidence type="ECO:0000313" key="7">
    <source>
        <dbReference type="Proteomes" id="UP000283501"/>
    </source>
</evidence>
<accession>A0A415I5U8</accession>
<evidence type="ECO:0000313" key="8">
    <source>
        <dbReference type="Proteomes" id="UP000286181"/>
    </source>
</evidence>
<feature type="coiled-coil region" evidence="1">
    <location>
        <begin position="419"/>
        <end position="481"/>
    </location>
</feature>
<protein>
    <submittedName>
        <fullName evidence="6">Recombinase family protein</fullName>
    </submittedName>
</protein>
<dbReference type="SMART" id="SM00857">
    <property type="entry name" value="Resolvase"/>
    <property type="match status" value="1"/>
</dbReference>
<keyword evidence="1" id="KW-0175">Coiled coil</keyword>
<dbReference type="Pfam" id="PF13408">
    <property type="entry name" value="Zn_ribbon_recom"/>
    <property type="match status" value="1"/>
</dbReference>
<reference evidence="7 8" key="1">
    <citation type="submission" date="2018-08" db="EMBL/GenBank/DDBJ databases">
        <title>A genome reference for cultivated species of the human gut microbiota.</title>
        <authorList>
            <person name="Zou Y."/>
            <person name="Xue W."/>
            <person name="Luo G."/>
        </authorList>
    </citation>
    <scope>NUCLEOTIDE SEQUENCE [LARGE SCALE GENOMIC DNA]</scope>
    <source>
        <strain evidence="6 8">AF39-14AC</strain>
        <strain evidence="5 7">AM26-2LB</strain>
        <strain evidence="4 9">AM42-17AT</strain>
    </source>
</reference>
<dbReference type="CDD" id="cd00338">
    <property type="entry name" value="Ser_Recombinase"/>
    <property type="match status" value="1"/>
</dbReference>
<dbReference type="PROSITE" id="PS51736">
    <property type="entry name" value="RECOMBINASES_3"/>
    <property type="match status" value="1"/>
</dbReference>
<sequence>MADTEVQVIKATEGPIVRDRRLVGTPLTLQRKRVAAYVRVSTDGEEQLQSFQSQKQYYQDKISKNKEWAMVGIYADEGITGTKTDKRDEFLRMIEDCMNGQIDVVITKSISRFSRNLVDTLTYTRMLKQKGVTVIFEKENIDTSTMESEMQLSLLSALAQNEVESLSQNVKMGVQYKMARGELMGFNGCLGYDYNPEDKSISVNPAEAETVRLIFDLYIQGYGANTIAKRLTELGKVNKKGIVKWTDSGVRGIIKNEKYKGDLLMGKTYTVDPISKRRLENRGEENQYYTKNHHEAIVSEEIWNAAQEICRNRYHSNSNVESGTRTKYARKFAFSSMCECGFCGTNLTRRSHHQDTQHKKPVWKCRVATNKGIENCPNSKAIDESIIENAFLEMFGLLADNFDDVLESVLSSVEETISKDESSGRLKQVEKDIASLEKKRNKLTDMMLDDKISKEAYNEKYEELNRKLKKANDEKDVLSQNVLSQKNIQNRMRELRAKLTGADVLDKFDRVVFESIVQKVIVGEVAEDGTVDPYKLTFVLKGMDNEFIPDAKNRYKNLHKQAV</sequence>
<evidence type="ECO:0000313" key="9">
    <source>
        <dbReference type="Proteomes" id="UP000286220"/>
    </source>
</evidence>
<name>A0A415I5U8_9FIRM</name>
<dbReference type="SUPFAM" id="SSF53041">
    <property type="entry name" value="Resolvase-like"/>
    <property type="match status" value="1"/>
</dbReference>
<dbReference type="Proteomes" id="UP000283501">
    <property type="component" value="Unassembled WGS sequence"/>
</dbReference>
<proteinExistence type="predicted"/>
<dbReference type="GO" id="GO:0003677">
    <property type="term" value="F:DNA binding"/>
    <property type="evidence" value="ECO:0007669"/>
    <property type="project" value="InterPro"/>
</dbReference>
<dbReference type="InterPro" id="IPR011109">
    <property type="entry name" value="DNA_bind_recombinase_dom"/>
</dbReference>
<evidence type="ECO:0000313" key="4">
    <source>
        <dbReference type="EMBL" id="RHA94670.1"/>
    </source>
</evidence>
<organism evidence="6 8">
    <name type="scientific">Agathobacter rectalis</name>
    <dbReference type="NCBI Taxonomy" id="39491"/>
    <lineage>
        <taxon>Bacteria</taxon>
        <taxon>Bacillati</taxon>
        <taxon>Bacillota</taxon>
        <taxon>Clostridia</taxon>
        <taxon>Lachnospirales</taxon>
        <taxon>Lachnospiraceae</taxon>
        <taxon>Agathobacter</taxon>
    </lineage>
</organism>
<evidence type="ECO:0000259" key="2">
    <source>
        <dbReference type="PROSITE" id="PS51736"/>
    </source>
</evidence>
<dbReference type="PROSITE" id="PS51737">
    <property type="entry name" value="RECOMBINASE_DNA_BIND"/>
    <property type="match status" value="1"/>
</dbReference>
<dbReference type="EMBL" id="QSKY01000037">
    <property type="protein sequence ID" value="RHE99499.1"/>
    <property type="molecule type" value="Genomic_DNA"/>
</dbReference>
<gene>
    <name evidence="6" type="ORF">DW038_11255</name>
    <name evidence="5" type="ORF">DW703_15600</name>
    <name evidence="4" type="ORF">DW912_00985</name>
</gene>
<dbReference type="RefSeq" id="WP_118142170.1">
    <property type="nucleotide sequence ID" value="NZ_QROF01000010.1"/>
</dbReference>
<evidence type="ECO:0000256" key="1">
    <source>
        <dbReference type="SAM" id="Coils"/>
    </source>
</evidence>
<dbReference type="InterPro" id="IPR025827">
    <property type="entry name" value="Zn_ribbon_recom_dom"/>
</dbReference>
<dbReference type="InterPro" id="IPR006119">
    <property type="entry name" value="Resolv_N"/>
</dbReference>
<comment type="caution">
    <text evidence="6">The sequence shown here is derived from an EMBL/GenBank/DDBJ whole genome shotgun (WGS) entry which is preliminary data.</text>
</comment>
<dbReference type="PANTHER" id="PTHR30461">
    <property type="entry name" value="DNA-INVERTASE FROM LAMBDOID PROPHAGE"/>
    <property type="match status" value="1"/>
</dbReference>
<dbReference type="PANTHER" id="PTHR30461:SF23">
    <property type="entry name" value="DNA RECOMBINASE-RELATED"/>
    <property type="match status" value="1"/>
</dbReference>
<dbReference type="InterPro" id="IPR036162">
    <property type="entry name" value="Resolvase-like_N_sf"/>
</dbReference>
<evidence type="ECO:0000313" key="6">
    <source>
        <dbReference type="EMBL" id="RHL03026.1"/>
    </source>
</evidence>
<dbReference type="Proteomes" id="UP000286181">
    <property type="component" value="Unassembled WGS sequence"/>
</dbReference>
<dbReference type="Pfam" id="PF07508">
    <property type="entry name" value="Recombinase"/>
    <property type="match status" value="1"/>
</dbReference>
<dbReference type="Gene3D" id="3.40.50.1390">
    <property type="entry name" value="Resolvase, N-terminal catalytic domain"/>
    <property type="match status" value="1"/>
</dbReference>
<evidence type="ECO:0000259" key="3">
    <source>
        <dbReference type="PROSITE" id="PS51737"/>
    </source>
</evidence>
<dbReference type="Pfam" id="PF00239">
    <property type="entry name" value="Resolvase"/>
    <property type="match status" value="1"/>
</dbReference>
<feature type="domain" description="Resolvase/invertase-type recombinase catalytic" evidence="2">
    <location>
        <begin position="33"/>
        <end position="181"/>
    </location>
</feature>
<dbReference type="EMBL" id="QROF01000010">
    <property type="protein sequence ID" value="RHL03026.1"/>
    <property type="molecule type" value="Genomic_DNA"/>
</dbReference>
<feature type="domain" description="Recombinase" evidence="3">
    <location>
        <begin position="191"/>
        <end position="316"/>
    </location>
</feature>